<dbReference type="PANTHER" id="PTHR46623">
    <property type="entry name" value="CARBOXYMETHYLENEBUTENOLIDASE-RELATED"/>
    <property type="match status" value="1"/>
</dbReference>
<dbReference type="SUPFAM" id="SSF53474">
    <property type="entry name" value="alpha/beta-Hydrolases"/>
    <property type="match status" value="1"/>
</dbReference>
<dbReference type="Proteomes" id="UP001589608">
    <property type="component" value="Unassembled WGS sequence"/>
</dbReference>
<sequence>MQMYVARPGGAGPHPGVVVLHQLFGVDGSVRRCVDRLAAAGFVAVAPDLYHRAEDGVELPQDAQGRRRGFALMEGLTRDGVVEDVRECLELLRAEGVAGEKAGLLGVSLGGHAAFVAAARLGVAATVVLYPGWLTGTEIPLSRPEPTLTLAPEISGELLFLVGDRDHVVPAEDIVQVRAALGDRHEVIVYPDTPHAFFLDADSAAARDAWERIQKFFAASIASV</sequence>
<gene>
    <name evidence="2" type="ORF">ACFFTR_07080</name>
</gene>
<comment type="caution">
    <text evidence="2">The sequence shown here is derived from an EMBL/GenBank/DDBJ whole genome shotgun (WGS) entry which is preliminary data.</text>
</comment>
<dbReference type="Pfam" id="PF01738">
    <property type="entry name" value="DLH"/>
    <property type="match status" value="1"/>
</dbReference>
<keyword evidence="2" id="KW-0378">Hydrolase</keyword>
<evidence type="ECO:0000313" key="2">
    <source>
        <dbReference type="EMBL" id="MFB9442846.1"/>
    </source>
</evidence>
<proteinExistence type="predicted"/>
<dbReference type="GO" id="GO:0016787">
    <property type="term" value="F:hydrolase activity"/>
    <property type="evidence" value="ECO:0007669"/>
    <property type="project" value="UniProtKB-KW"/>
</dbReference>
<dbReference type="EMBL" id="JBHMCA010000018">
    <property type="protein sequence ID" value="MFB9442846.1"/>
    <property type="molecule type" value="Genomic_DNA"/>
</dbReference>
<protein>
    <submittedName>
        <fullName evidence="2">Dienelactone hydrolase family protein</fullName>
        <ecNumber evidence="2">3.1.-.-</ecNumber>
    </submittedName>
</protein>
<dbReference type="PANTHER" id="PTHR46623:SF6">
    <property type="entry name" value="ALPHA_BETA-HYDROLASES SUPERFAMILY PROTEIN"/>
    <property type="match status" value="1"/>
</dbReference>
<evidence type="ECO:0000259" key="1">
    <source>
        <dbReference type="Pfam" id="PF01738"/>
    </source>
</evidence>
<evidence type="ECO:0000313" key="3">
    <source>
        <dbReference type="Proteomes" id="UP001589608"/>
    </source>
</evidence>
<name>A0ABV5M1Y5_9ACTN</name>
<dbReference type="Gene3D" id="3.40.50.1820">
    <property type="entry name" value="alpha/beta hydrolase"/>
    <property type="match status" value="1"/>
</dbReference>
<organism evidence="2 3">
    <name type="scientific">Dactylosporangium vinaceum</name>
    <dbReference type="NCBI Taxonomy" id="53362"/>
    <lineage>
        <taxon>Bacteria</taxon>
        <taxon>Bacillati</taxon>
        <taxon>Actinomycetota</taxon>
        <taxon>Actinomycetes</taxon>
        <taxon>Micromonosporales</taxon>
        <taxon>Micromonosporaceae</taxon>
        <taxon>Dactylosporangium</taxon>
    </lineage>
</organism>
<feature type="domain" description="Dienelactone hydrolase" evidence="1">
    <location>
        <begin position="2"/>
        <end position="219"/>
    </location>
</feature>
<dbReference type="RefSeq" id="WP_223103150.1">
    <property type="nucleotide sequence ID" value="NZ_CP061913.1"/>
</dbReference>
<keyword evidence="3" id="KW-1185">Reference proteome</keyword>
<reference evidence="2 3" key="1">
    <citation type="submission" date="2024-09" db="EMBL/GenBank/DDBJ databases">
        <authorList>
            <person name="Sun Q."/>
            <person name="Mori K."/>
        </authorList>
    </citation>
    <scope>NUCLEOTIDE SEQUENCE [LARGE SCALE GENOMIC DNA]</scope>
    <source>
        <strain evidence="2 3">JCM 3307</strain>
    </source>
</reference>
<dbReference type="InterPro" id="IPR051049">
    <property type="entry name" value="Dienelactone_hydrolase-like"/>
</dbReference>
<accession>A0ABV5M1Y5</accession>
<dbReference type="EC" id="3.1.-.-" evidence="2"/>
<dbReference type="InterPro" id="IPR029058">
    <property type="entry name" value="AB_hydrolase_fold"/>
</dbReference>
<dbReference type="InterPro" id="IPR002925">
    <property type="entry name" value="Dienelactn_hydro"/>
</dbReference>